<dbReference type="SMART" id="SM00303">
    <property type="entry name" value="GPS"/>
    <property type="match status" value="1"/>
</dbReference>
<comment type="subcellular location">
    <subcellularLocation>
        <location evidence="1">Membrane</location>
        <topology evidence="1">Multi-pass membrane protein</topology>
    </subcellularLocation>
</comment>
<feature type="transmembrane region" description="Helical" evidence="9">
    <location>
        <begin position="830"/>
        <end position="851"/>
    </location>
</feature>
<gene>
    <name evidence="12" type="ORF">V1264_002272</name>
</gene>
<dbReference type="GO" id="GO:0016020">
    <property type="term" value="C:membrane"/>
    <property type="evidence" value="ECO:0007669"/>
    <property type="project" value="UniProtKB-SubCell"/>
</dbReference>
<evidence type="ECO:0000256" key="7">
    <source>
        <dbReference type="ARBA" id="ARBA00023136"/>
    </source>
</evidence>
<keyword evidence="2 9" id="KW-0812">Transmembrane</keyword>
<dbReference type="InterPro" id="IPR003644">
    <property type="entry name" value="Calx_beta"/>
</dbReference>
<dbReference type="InterPro" id="IPR046338">
    <property type="entry name" value="GAIN_dom_sf"/>
</dbReference>
<dbReference type="Pfam" id="PF00002">
    <property type="entry name" value="7tm_2"/>
    <property type="match status" value="1"/>
</dbReference>
<feature type="domain" description="GAIN-B" evidence="10">
    <location>
        <begin position="424"/>
        <end position="583"/>
    </location>
</feature>
<evidence type="ECO:0000313" key="13">
    <source>
        <dbReference type="Proteomes" id="UP001374579"/>
    </source>
</evidence>
<dbReference type="Gene3D" id="2.60.40.2030">
    <property type="match status" value="2"/>
</dbReference>
<evidence type="ECO:0000256" key="3">
    <source>
        <dbReference type="ARBA" id="ARBA00022729"/>
    </source>
</evidence>
<protein>
    <submittedName>
        <fullName evidence="12">Uncharacterized protein</fullName>
    </submittedName>
</protein>
<dbReference type="InterPro" id="IPR000832">
    <property type="entry name" value="GPCR_2_secretin-like"/>
</dbReference>
<dbReference type="PROSITE" id="PS50221">
    <property type="entry name" value="GAIN_B"/>
    <property type="match status" value="1"/>
</dbReference>
<evidence type="ECO:0000313" key="12">
    <source>
        <dbReference type="EMBL" id="KAK7116621.1"/>
    </source>
</evidence>
<dbReference type="PROSITE" id="PS50261">
    <property type="entry name" value="G_PROTEIN_RECEP_F2_4"/>
    <property type="match status" value="1"/>
</dbReference>
<keyword evidence="5" id="KW-0106">Calcium</keyword>
<dbReference type="GO" id="GO:0071277">
    <property type="term" value="P:cellular response to calcium ion"/>
    <property type="evidence" value="ECO:0007669"/>
    <property type="project" value="TreeGrafter"/>
</dbReference>
<accession>A0AAN9C1D3</accession>
<evidence type="ECO:0000256" key="8">
    <source>
        <dbReference type="ARBA" id="ARBA00023157"/>
    </source>
</evidence>
<dbReference type="InterPro" id="IPR017981">
    <property type="entry name" value="GPCR_2-like_7TM"/>
</dbReference>
<keyword evidence="4" id="KW-0677">Repeat</keyword>
<keyword evidence="6 9" id="KW-1133">Transmembrane helix</keyword>
<dbReference type="InterPro" id="IPR000203">
    <property type="entry name" value="GPS"/>
</dbReference>
<keyword evidence="8" id="KW-1015">Disulfide bond</keyword>
<dbReference type="PANTHER" id="PTHR46682:SF1">
    <property type="entry name" value="ADHESION G-PROTEIN COUPLED RECEPTOR V1"/>
    <property type="match status" value="1"/>
</dbReference>
<evidence type="ECO:0000259" key="10">
    <source>
        <dbReference type="PROSITE" id="PS50221"/>
    </source>
</evidence>
<dbReference type="Gene3D" id="1.20.1070.10">
    <property type="entry name" value="Rhodopsin 7-helix transmembrane proteins"/>
    <property type="match status" value="1"/>
</dbReference>
<proteinExistence type="predicted"/>
<evidence type="ECO:0000256" key="4">
    <source>
        <dbReference type="ARBA" id="ARBA00022737"/>
    </source>
</evidence>
<dbReference type="InterPro" id="IPR038081">
    <property type="entry name" value="CalX-like_sf"/>
</dbReference>
<dbReference type="Pfam" id="PF03160">
    <property type="entry name" value="Calx-beta"/>
    <property type="match status" value="2"/>
</dbReference>
<dbReference type="PANTHER" id="PTHR46682">
    <property type="entry name" value="ADHESION G-PROTEIN COUPLED RECEPTOR V1"/>
    <property type="match status" value="1"/>
</dbReference>
<feature type="transmembrane region" description="Helical" evidence="9">
    <location>
        <begin position="753"/>
        <end position="776"/>
    </location>
</feature>
<dbReference type="GO" id="GO:0001965">
    <property type="term" value="F:G-protein alpha-subunit binding"/>
    <property type="evidence" value="ECO:0007669"/>
    <property type="project" value="TreeGrafter"/>
</dbReference>
<evidence type="ECO:0000256" key="6">
    <source>
        <dbReference type="ARBA" id="ARBA00022989"/>
    </source>
</evidence>
<dbReference type="Proteomes" id="UP001374579">
    <property type="component" value="Unassembled WGS sequence"/>
</dbReference>
<comment type="caution">
    <text evidence="12">The sequence shown here is derived from an EMBL/GenBank/DDBJ whole genome shotgun (WGS) entry which is preliminary data.</text>
</comment>
<name>A0AAN9C1D3_9CAEN</name>
<reference evidence="12 13" key="1">
    <citation type="submission" date="2024-02" db="EMBL/GenBank/DDBJ databases">
        <title>Chromosome-scale genome assembly of the rough periwinkle Littorina saxatilis.</title>
        <authorList>
            <person name="De Jode A."/>
            <person name="Faria R."/>
            <person name="Formenti G."/>
            <person name="Sims Y."/>
            <person name="Smith T.P."/>
            <person name="Tracey A."/>
            <person name="Wood J.M.D."/>
            <person name="Zagrodzka Z.B."/>
            <person name="Johannesson K."/>
            <person name="Butlin R.K."/>
            <person name="Leder E.H."/>
        </authorList>
    </citation>
    <scope>NUCLEOTIDE SEQUENCE [LARGE SCALE GENOMIC DNA]</scope>
    <source>
        <strain evidence="12">Snail1</strain>
        <tissue evidence="12">Muscle</tissue>
    </source>
</reference>
<evidence type="ECO:0000256" key="2">
    <source>
        <dbReference type="ARBA" id="ARBA00022692"/>
    </source>
</evidence>
<dbReference type="GO" id="GO:0010855">
    <property type="term" value="F:adenylate cyclase inhibitor activity"/>
    <property type="evidence" value="ECO:0007669"/>
    <property type="project" value="TreeGrafter"/>
</dbReference>
<dbReference type="InterPro" id="IPR057244">
    <property type="entry name" value="GAIN_B"/>
</dbReference>
<dbReference type="GO" id="GO:0004930">
    <property type="term" value="F:G protein-coupled receptor activity"/>
    <property type="evidence" value="ECO:0007669"/>
    <property type="project" value="InterPro"/>
</dbReference>
<dbReference type="InterPro" id="IPR026919">
    <property type="entry name" value="ADGRV1"/>
</dbReference>
<dbReference type="GO" id="GO:0005737">
    <property type="term" value="C:cytoplasm"/>
    <property type="evidence" value="ECO:0007669"/>
    <property type="project" value="TreeGrafter"/>
</dbReference>
<dbReference type="AlphaFoldDB" id="A0AAN9C1D3"/>
<organism evidence="12 13">
    <name type="scientific">Littorina saxatilis</name>
    <dbReference type="NCBI Taxonomy" id="31220"/>
    <lineage>
        <taxon>Eukaryota</taxon>
        <taxon>Metazoa</taxon>
        <taxon>Spiralia</taxon>
        <taxon>Lophotrochozoa</taxon>
        <taxon>Mollusca</taxon>
        <taxon>Gastropoda</taxon>
        <taxon>Caenogastropoda</taxon>
        <taxon>Littorinimorpha</taxon>
        <taxon>Littorinoidea</taxon>
        <taxon>Littorinidae</taxon>
        <taxon>Littorina</taxon>
    </lineage>
</organism>
<feature type="transmembrane region" description="Helical" evidence="9">
    <location>
        <begin position="627"/>
        <end position="645"/>
    </location>
</feature>
<evidence type="ECO:0000256" key="5">
    <source>
        <dbReference type="ARBA" id="ARBA00022837"/>
    </source>
</evidence>
<dbReference type="SUPFAM" id="SSF141072">
    <property type="entry name" value="CalX-like"/>
    <property type="match status" value="3"/>
</dbReference>
<evidence type="ECO:0000256" key="1">
    <source>
        <dbReference type="ARBA" id="ARBA00004141"/>
    </source>
</evidence>
<evidence type="ECO:0000256" key="9">
    <source>
        <dbReference type="SAM" id="Phobius"/>
    </source>
</evidence>
<feature type="domain" description="G-protein coupled receptors family 2 profile 2" evidence="11">
    <location>
        <begin position="587"/>
        <end position="852"/>
    </location>
</feature>
<feature type="transmembrane region" description="Helical" evidence="9">
    <location>
        <begin position="701"/>
        <end position="726"/>
    </location>
</feature>
<sequence length="1001" mass="111506">MLDDSIPEPQETVLVYLTQPTGGARVANGTYDGGVKGFAEITIRPSDLSNGLIGFAENSKTVQANEDLNPNVTLTLTRLNAYYGNVQVVWKAKLSPTSSEADDVQLTNQLKAMTGVGICPPDQSLCTFQVQLIDDQIPEESFSFVVKLESVGDDARLNPDALFATVNVQSSDFVRGLVQFVPNSRTIIMGANSRWVVVGVQRVQGLTYDVLVGYTTRMPLTTTDAGVTVYAALEGEDFTRQQGTLVFRAQSQAVQYINVSLTPATASDNPFPKQFYIDIHDPSNGASISADYGRSVVRIVRGDEVAMWTIVAEQQKKPFNDTNILITLGGLDRQAQDPLTNNEVTAIDNMVKRINEEGTKRPLPEQVVDATLGLLCKMLDPSKVDATRGQHSLAERVEELTYNMLYGRGCPTPVADGLLTKSCAYVKVSAGRWTPVNLQGFEYEAQHKDVFTVPTELTISTGADGINDQCADFHIIEYNSRQWFPTQNEEQLLNNRVISFGMKGKASAPTSDPVKFRIHTPDSRVATKRAQCVYFDTSVEQWVSPKDVCYVENNLNLGMDNFVSCSCSHMTSYAVVAEVYDAGIIGYTIWFYIACFICMSCMALVIISHHLCHQRPTVASSLMQHMLFAIFAAQLCLVVDAYLSPTDILTPSAREDNYRCIVMGLFLHYFFLAQFMWIVVQSINFWQILIMNDEHTEQRYVIFFVLGWGLPLVFVALFYAVAFNVYKYETDLPVDYIYGDVYNNGEICFLTNAYASVGGIIVPVLLLLLMSGIVFIKAFQLSPQWQAYDDIYRGRYNSTEVQLLLFLWAVLALTCLWAGLHMVYSQLWMLVLFCISDILLGLLAFVLYAVIRNPCLNRCSRTQKEYYTASNTDIGTLPPPSLVYNNRLAISNNTINSLKGSRTSLINEAWERGTIGSKSQMTVRRATPSQVYLNPPIAIVSPSASSNLDPQDFDDLLFALKTGHSFTPSEMSRSIADDDSQLSTKLDRYETKRIDIADTHL</sequence>
<keyword evidence="3" id="KW-0732">Signal</keyword>
<dbReference type="EMBL" id="JBAMIC010000001">
    <property type="protein sequence ID" value="KAK7116621.1"/>
    <property type="molecule type" value="Genomic_DNA"/>
</dbReference>
<dbReference type="Gene3D" id="2.60.220.50">
    <property type="match status" value="1"/>
</dbReference>
<keyword evidence="13" id="KW-1185">Reference proteome</keyword>
<feature type="transmembrane region" description="Helical" evidence="9">
    <location>
        <begin position="589"/>
        <end position="607"/>
    </location>
</feature>
<keyword evidence="7 9" id="KW-0472">Membrane</keyword>
<feature type="transmembrane region" description="Helical" evidence="9">
    <location>
        <begin position="665"/>
        <end position="689"/>
    </location>
</feature>
<feature type="transmembrane region" description="Helical" evidence="9">
    <location>
        <begin position="803"/>
        <end position="824"/>
    </location>
</feature>
<dbReference type="GO" id="GO:0007166">
    <property type="term" value="P:cell surface receptor signaling pathway"/>
    <property type="evidence" value="ECO:0007669"/>
    <property type="project" value="InterPro"/>
</dbReference>
<evidence type="ECO:0000259" key="11">
    <source>
        <dbReference type="PROSITE" id="PS50261"/>
    </source>
</evidence>